<proteinExistence type="predicted"/>
<dbReference type="EMBL" id="JALNTZ010000010">
    <property type="protein sequence ID" value="KAJ3640456.1"/>
    <property type="molecule type" value="Genomic_DNA"/>
</dbReference>
<sequence>MHKSDVSDYLTTHHFDLIMAKLNDITTSQLSLSGDIISLRDAHSNLLIDLDVKFKELKSNLNDCIEAVDLQQKVIDEHSQTIKTMESKIPKLATKAKISVQI</sequence>
<comment type="caution">
    <text evidence="1">The sequence shown here is derived from an EMBL/GenBank/DDBJ whole genome shotgun (WGS) entry which is preliminary data.</text>
</comment>
<gene>
    <name evidence="1" type="ORF">Zmor_003750</name>
</gene>
<protein>
    <submittedName>
        <fullName evidence="1">Uncharacterized protein</fullName>
    </submittedName>
</protein>
<organism evidence="1 2">
    <name type="scientific">Zophobas morio</name>
    <dbReference type="NCBI Taxonomy" id="2755281"/>
    <lineage>
        <taxon>Eukaryota</taxon>
        <taxon>Metazoa</taxon>
        <taxon>Ecdysozoa</taxon>
        <taxon>Arthropoda</taxon>
        <taxon>Hexapoda</taxon>
        <taxon>Insecta</taxon>
        <taxon>Pterygota</taxon>
        <taxon>Neoptera</taxon>
        <taxon>Endopterygota</taxon>
        <taxon>Coleoptera</taxon>
        <taxon>Polyphaga</taxon>
        <taxon>Cucujiformia</taxon>
        <taxon>Tenebrionidae</taxon>
        <taxon>Zophobas</taxon>
    </lineage>
</organism>
<name>A0AA38HMP5_9CUCU</name>
<accession>A0AA38HMP5</accession>
<evidence type="ECO:0000313" key="2">
    <source>
        <dbReference type="Proteomes" id="UP001168821"/>
    </source>
</evidence>
<dbReference type="AlphaFoldDB" id="A0AA38HMP5"/>
<reference evidence="1" key="1">
    <citation type="journal article" date="2023" name="G3 (Bethesda)">
        <title>Whole genome assemblies of Zophobas morio and Tenebrio molitor.</title>
        <authorList>
            <person name="Kaur S."/>
            <person name="Stinson S.A."/>
            <person name="diCenzo G.C."/>
        </authorList>
    </citation>
    <scope>NUCLEOTIDE SEQUENCE</scope>
    <source>
        <strain evidence="1">QUZm001</strain>
    </source>
</reference>
<keyword evidence="2" id="KW-1185">Reference proteome</keyword>
<evidence type="ECO:0000313" key="1">
    <source>
        <dbReference type="EMBL" id="KAJ3640456.1"/>
    </source>
</evidence>
<dbReference type="Proteomes" id="UP001168821">
    <property type="component" value="Unassembled WGS sequence"/>
</dbReference>